<dbReference type="InterPro" id="IPR029058">
    <property type="entry name" value="AB_hydrolase_fold"/>
</dbReference>
<feature type="domain" description="AB hydrolase-1" evidence="1">
    <location>
        <begin position="136"/>
        <end position="240"/>
    </location>
</feature>
<dbReference type="OrthoDB" id="446723at2759"/>
<dbReference type="VEuPathDB" id="FungiDB:MUCCIDRAFT_114322"/>
<dbReference type="SUPFAM" id="SSF53474">
    <property type="entry name" value="alpha/beta-Hydrolases"/>
    <property type="match status" value="1"/>
</dbReference>
<dbReference type="GO" id="GO:0004622">
    <property type="term" value="F:phosphatidylcholine lysophospholipase activity"/>
    <property type="evidence" value="ECO:0007669"/>
    <property type="project" value="TreeGrafter"/>
</dbReference>
<evidence type="ECO:0000313" key="2">
    <source>
        <dbReference type="EMBL" id="OAC99144.1"/>
    </source>
</evidence>
<dbReference type="GO" id="GO:0047372">
    <property type="term" value="F:monoacylglycerol lipase activity"/>
    <property type="evidence" value="ECO:0007669"/>
    <property type="project" value="TreeGrafter"/>
</dbReference>
<keyword evidence="3" id="KW-1185">Reference proteome</keyword>
<dbReference type="Proteomes" id="UP000077051">
    <property type="component" value="Unassembled WGS sequence"/>
</dbReference>
<dbReference type="STRING" id="747725.A0A168HSW6"/>
<evidence type="ECO:0000313" key="3">
    <source>
        <dbReference type="Proteomes" id="UP000077051"/>
    </source>
</evidence>
<gene>
    <name evidence="2" type="ORF">MUCCIDRAFT_114322</name>
</gene>
<organism evidence="2 3">
    <name type="scientific">Mucor lusitanicus CBS 277.49</name>
    <dbReference type="NCBI Taxonomy" id="747725"/>
    <lineage>
        <taxon>Eukaryota</taxon>
        <taxon>Fungi</taxon>
        <taxon>Fungi incertae sedis</taxon>
        <taxon>Mucoromycota</taxon>
        <taxon>Mucoromycotina</taxon>
        <taxon>Mucoromycetes</taxon>
        <taxon>Mucorales</taxon>
        <taxon>Mucorineae</taxon>
        <taxon>Mucoraceae</taxon>
        <taxon>Mucor</taxon>
    </lineage>
</organism>
<sequence length="388" mass="43785">MFKLIIKISSLLVAFYIAIIGILSIDTPQRCLMFLHWVKFPFHPRFDVLEYYGFARRSLFAVETGATTTDPDEKKLDNQGRNIKITTSDNVTIGAWHFLPTEYYKQQQQLRLAQDSARDDEMVFDAALADPQYETIVYFHGNALHRAAPWRVDLYKQLLLRFGNVNLIAIDYRGFGDSESTPSEFGLRIDAQSTLDWLNEKGAPNHRISLIGHSLGTGVATTLAHDMSASGSPPKSLILKAGYSSMTTLIFEYNVIPKLPILSPIKRIPALEKWLLSKLNHKFNSLSRIQDVNCPILIIYGKHDVEIPISNSQALFRHALNSTESVDALVAAKRVVHTAIPNEANVYYAAAIDRSSKPRFMLVELIHANHNNVGYFDYTYESIAAILR</sequence>
<dbReference type="PANTHER" id="PTHR12277">
    <property type="entry name" value="ALPHA/BETA HYDROLASE DOMAIN-CONTAINING PROTEIN"/>
    <property type="match status" value="1"/>
</dbReference>
<evidence type="ECO:0000259" key="1">
    <source>
        <dbReference type="Pfam" id="PF12697"/>
    </source>
</evidence>
<name>A0A168HSW6_MUCCL</name>
<proteinExistence type="predicted"/>
<dbReference type="PANTHER" id="PTHR12277:SF194">
    <property type="entry name" value="FI04476P"/>
    <property type="match status" value="1"/>
</dbReference>
<dbReference type="GO" id="GO:0005789">
    <property type="term" value="C:endoplasmic reticulum membrane"/>
    <property type="evidence" value="ECO:0007669"/>
    <property type="project" value="TreeGrafter"/>
</dbReference>
<dbReference type="EMBL" id="AMYB01000008">
    <property type="protein sequence ID" value="OAC99144.1"/>
    <property type="molecule type" value="Genomic_DNA"/>
</dbReference>
<dbReference type="InterPro" id="IPR000073">
    <property type="entry name" value="AB_hydrolase_1"/>
</dbReference>
<dbReference type="GO" id="GO:0006660">
    <property type="term" value="P:phosphatidylserine catabolic process"/>
    <property type="evidence" value="ECO:0007669"/>
    <property type="project" value="TreeGrafter"/>
</dbReference>
<dbReference type="Pfam" id="PF12697">
    <property type="entry name" value="Abhydrolase_6"/>
    <property type="match status" value="1"/>
</dbReference>
<dbReference type="GO" id="GO:0052651">
    <property type="term" value="P:monoacylglycerol catabolic process"/>
    <property type="evidence" value="ECO:0007669"/>
    <property type="project" value="TreeGrafter"/>
</dbReference>
<protein>
    <recommendedName>
        <fullName evidence="1">AB hydrolase-1 domain-containing protein</fullName>
    </recommendedName>
</protein>
<dbReference type="Gene3D" id="3.40.50.1820">
    <property type="entry name" value="alpha/beta hydrolase"/>
    <property type="match status" value="1"/>
</dbReference>
<accession>A0A168HSW6</accession>
<reference evidence="2 3" key="1">
    <citation type="submission" date="2015-06" db="EMBL/GenBank/DDBJ databases">
        <title>Expansion of signal transduction pathways in fungi by whole-genome duplication.</title>
        <authorList>
            <consortium name="DOE Joint Genome Institute"/>
            <person name="Corrochano L.M."/>
            <person name="Kuo A."/>
            <person name="Marcet-Houben M."/>
            <person name="Polaino S."/>
            <person name="Salamov A."/>
            <person name="Villalobos J.M."/>
            <person name="Alvarez M.I."/>
            <person name="Avalos J."/>
            <person name="Benito E.P."/>
            <person name="Benoit I."/>
            <person name="Burger G."/>
            <person name="Camino L.P."/>
            <person name="Canovas D."/>
            <person name="Cerda-Olmedo E."/>
            <person name="Cheng J.-F."/>
            <person name="Dominguez A."/>
            <person name="Elias M."/>
            <person name="Eslava A.P."/>
            <person name="Glaser F."/>
            <person name="Grimwood J."/>
            <person name="Gutierrez G."/>
            <person name="Heitman J."/>
            <person name="Henrissat B."/>
            <person name="Iturriaga E.A."/>
            <person name="Lang B.F."/>
            <person name="Lavin J.L."/>
            <person name="Lee S."/>
            <person name="Li W."/>
            <person name="Lindquist E."/>
            <person name="Lopez-Garcia S."/>
            <person name="Luque E.M."/>
            <person name="Marcos A.T."/>
            <person name="Martin J."/>
            <person name="Mccluskey K."/>
            <person name="Medina H.R."/>
            <person name="Miralles-Duran A."/>
            <person name="Miyazaki A."/>
            <person name="Munoz-Torres E."/>
            <person name="Oguiza J.A."/>
            <person name="Ohm R."/>
            <person name="Olmedo M."/>
            <person name="Orejas M."/>
            <person name="Ortiz-Castellanos L."/>
            <person name="Pisabarro A.G."/>
            <person name="Rodriguez-Romero J."/>
            <person name="Ruiz-Herrera J."/>
            <person name="Ruiz-Vazquez R."/>
            <person name="Sanz C."/>
            <person name="Schackwitz W."/>
            <person name="Schmutz J."/>
            <person name="Shahriari M."/>
            <person name="Shelest E."/>
            <person name="Silva-Franco F."/>
            <person name="Soanes D."/>
            <person name="Syed K."/>
            <person name="Tagua V.G."/>
            <person name="Talbot N.J."/>
            <person name="Thon M."/>
            <person name="De Vries R.P."/>
            <person name="Wiebenga A."/>
            <person name="Yadav J.S."/>
            <person name="Braun E.L."/>
            <person name="Baker S."/>
            <person name="Garre V."/>
            <person name="Horwitz B."/>
            <person name="Torres-Martinez S."/>
            <person name="Idnurm A."/>
            <person name="Herrera-Estrella A."/>
            <person name="Gabaldon T."/>
            <person name="Grigoriev I.V."/>
        </authorList>
    </citation>
    <scope>NUCLEOTIDE SEQUENCE [LARGE SCALE GENOMIC DNA]</scope>
    <source>
        <strain evidence="2 3">CBS 277.49</strain>
    </source>
</reference>
<comment type="caution">
    <text evidence="2">The sequence shown here is derived from an EMBL/GenBank/DDBJ whole genome shotgun (WGS) entry which is preliminary data.</text>
</comment>
<dbReference type="AlphaFoldDB" id="A0A168HSW6"/>